<protein>
    <submittedName>
        <fullName evidence="1">Uncharacterized protein</fullName>
    </submittedName>
</protein>
<sequence>MSRLTRTERVVVQKLKHSQDQHRKVYERLASLQHLKRLDLGFETRSPDSYKASHFYTSEVDGKKYLHYGGSTIDHTLELSLESGLDQLKALKNLELFGFGRVDHRITKKELEWMARSWPKLKIMCGLAEDRLYMIEQDRKKAELREYMQMLRPDVVHNVNRQGAESLIGESCT</sequence>
<proteinExistence type="predicted"/>
<evidence type="ECO:0000313" key="1">
    <source>
        <dbReference type="EMBL" id="KAF9927703.1"/>
    </source>
</evidence>
<keyword evidence="2" id="KW-1185">Reference proteome</keyword>
<organism evidence="1 2">
    <name type="scientific">Modicella reniformis</name>
    <dbReference type="NCBI Taxonomy" id="1440133"/>
    <lineage>
        <taxon>Eukaryota</taxon>
        <taxon>Fungi</taxon>
        <taxon>Fungi incertae sedis</taxon>
        <taxon>Mucoromycota</taxon>
        <taxon>Mortierellomycotina</taxon>
        <taxon>Mortierellomycetes</taxon>
        <taxon>Mortierellales</taxon>
        <taxon>Mortierellaceae</taxon>
        <taxon>Modicella</taxon>
    </lineage>
</organism>
<comment type="caution">
    <text evidence="1">The sequence shown here is derived from an EMBL/GenBank/DDBJ whole genome shotgun (WGS) entry which is preliminary data.</text>
</comment>
<evidence type="ECO:0000313" key="2">
    <source>
        <dbReference type="Proteomes" id="UP000749646"/>
    </source>
</evidence>
<dbReference type="OrthoDB" id="2430393at2759"/>
<reference evidence="1" key="1">
    <citation type="journal article" date="2020" name="Fungal Divers.">
        <title>Resolving the Mortierellaceae phylogeny through synthesis of multi-gene phylogenetics and phylogenomics.</title>
        <authorList>
            <person name="Vandepol N."/>
            <person name="Liber J."/>
            <person name="Desiro A."/>
            <person name="Na H."/>
            <person name="Kennedy M."/>
            <person name="Barry K."/>
            <person name="Grigoriev I.V."/>
            <person name="Miller A.N."/>
            <person name="O'Donnell K."/>
            <person name="Stajich J.E."/>
            <person name="Bonito G."/>
        </authorList>
    </citation>
    <scope>NUCLEOTIDE SEQUENCE</scope>
    <source>
        <strain evidence="1">MES-2147</strain>
    </source>
</reference>
<dbReference type="EMBL" id="JAAAHW010010308">
    <property type="protein sequence ID" value="KAF9927703.1"/>
    <property type="molecule type" value="Genomic_DNA"/>
</dbReference>
<dbReference type="Proteomes" id="UP000749646">
    <property type="component" value="Unassembled WGS sequence"/>
</dbReference>
<name>A0A9P6IJZ4_9FUNG</name>
<accession>A0A9P6IJZ4</accession>
<dbReference type="AlphaFoldDB" id="A0A9P6IJZ4"/>
<gene>
    <name evidence="1" type="ORF">BGZ65_006650</name>
</gene>